<keyword evidence="3" id="KW-0812">Transmembrane</keyword>
<dbReference type="InterPro" id="IPR012677">
    <property type="entry name" value="Nucleotide-bd_a/b_plait_sf"/>
</dbReference>
<dbReference type="SMART" id="SM00360">
    <property type="entry name" value="RRM"/>
    <property type="match status" value="1"/>
</dbReference>
<protein>
    <recommendedName>
        <fullName evidence="4">RRM domain-containing protein</fullName>
    </recommendedName>
</protein>
<dbReference type="SUPFAM" id="SSF54928">
    <property type="entry name" value="RNA-binding domain, RBD"/>
    <property type="match status" value="1"/>
</dbReference>
<evidence type="ECO:0000256" key="1">
    <source>
        <dbReference type="ARBA" id="ARBA00022884"/>
    </source>
</evidence>
<dbReference type="Pfam" id="PF00076">
    <property type="entry name" value="RRM_1"/>
    <property type="match status" value="1"/>
</dbReference>
<evidence type="ECO:0000256" key="2">
    <source>
        <dbReference type="PROSITE-ProRule" id="PRU00176"/>
    </source>
</evidence>
<dbReference type="InterPro" id="IPR035979">
    <property type="entry name" value="RBD_domain_sf"/>
</dbReference>
<dbReference type="Gene3D" id="3.30.70.330">
    <property type="match status" value="1"/>
</dbReference>
<sequence>MLGSPICRSPSHAEPNVIVSYRQTVRLCKIGTGDDVNLGFLMALFSSPCKPPILCPKFHRIRAIQRPFSSKSLISKTLNFETPRISISAPAKLINTPIRKAKFRSSLSSPGELDEGVPPSVIIFVKVITAEKYTLNSMLKFLFACHRMEHVKYMVFRMFPHSHAFLLNIVIANIGFGILHVYVQCYECVMRRFSGLTVLVSRIGLCILVAVIVVLTGAVDPRRRVKSRIFTIWGIKVITNKKTKQPLGFAYVWFTKEEHAQAAVEEMNGKFYEGRFLYVSLAKPGSCKPRPKPTPYKF</sequence>
<keyword evidence="3" id="KW-1133">Transmembrane helix</keyword>
<dbReference type="AlphaFoldDB" id="A0AAW2XU31"/>
<proteinExistence type="predicted"/>
<dbReference type="InterPro" id="IPR052462">
    <property type="entry name" value="SLIRP/GR-RBP-like"/>
</dbReference>
<comment type="caution">
    <text evidence="5">The sequence shown here is derived from an EMBL/GenBank/DDBJ whole genome shotgun (WGS) entry which is preliminary data.</text>
</comment>
<dbReference type="InterPro" id="IPR000504">
    <property type="entry name" value="RRM_dom"/>
</dbReference>
<evidence type="ECO:0000256" key="3">
    <source>
        <dbReference type="SAM" id="Phobius"/>
    </source>
</evidence>
<evidence type="ECO:0000313" key="5">
    <source>
        <dbReference type="EMBL" id="KAL0457281.1"/>
    </source>
</evidence>
<reference evidence="5" key="2">
    <citation type="journal article" date="2024" name="Plant">
        <title>Genomic evolution and insights into agronomic trait innovations of Sesamum species.</title>
        <authorList>
            <person name="Miao H."/>
            <person name="Wang L."/>
            <person name="Qu L."/>
            <person name="Liu H."/>
            <person name="Sun Y."/>
            <person name="Le M."/>
            <person name="Wang Q."/>
            <person name="Wei S."/>
            <person name="Zheng Y."/>
            <person name="Lin W."/>
            <person name="Duan Y."/>
            <person name="Cao H."/>
            <person name="Xiong S."/>
            <person name="Wang X."/>
            <person name="Wei L."/>
            <person name="Li C."/>
            <person name="Ma Q."/>
            <person name="Ju M."/>
            <person name="Zhao R."/>
            <person name="Li G."/>
            <person name="Mu C."/>
            <person name="Tian Q."/>
            <person name="Mei H."/>
            <person name="Zhang T."/>
            <person name="Gao T."/>
            <person name="Zhang H."/>
        </authorList>
    </citation>
    <scope>NUCLEOTIDE SEQUENCE</scope>
    <source>
        <strain evidence="5">KEN1</strain>
    </source>
</reference>
<feature type="transmembrane region" description="Helical" evidence="3">
    <location>
        <begin position="164"/>
        <end position="183"/>
    </location>
</feature>
<organism evidence="5">
    <name type="scientific">Sesamum latifolium</name>
    <dbReference type="NCBI Taxonomy" id="2727402"/>
    <lineage>
        <taxon>Eukaryota</taxon>
        <taxon>Viridiplantae</taxon>
        <taxon>Streptophyta</taxon>
        <taxon>Embryophyta</taxon>
        <taxon>Tracheophyta</taxon>
        <taxon>Spermatophyta</taxon>
        <taxon>Magnoliopsida</taxon>
        <taxon>eudicotyledons</taxon>
        <taxon>Gunneridae</taxon>
        <taxon>Pentapetalae</taxon>
        <taxon>asterids</taxon>
        <taxon>lamiids</taxon>
        <taxon>Lamiales</taxon>
        <taxon>Pedaliaceae</taxon>
        <taxon>Sesamum</taxon>
    </lineage>
</organism>
<dbReference type="EMBL" id="JACGWN010000003">
    <property type="protein sequence ID" value="KAL0457281.1"/>
    <property type="molecule type" value="Genomic_DNA"/>
</dbReference>
<feature type="transmembrane region" description="Helical" evidence="3">
    <location>
        <begin position="195"/>
        <end position="219"/>
    </location>
</feature>
<reference evidence="5" key="1">
    <citation type="submission" date="2020-06" db="EMBL/GenBank/DDBJ databases">
        <authorList>
            <person name="Li T."/>
            <person name="Hu X."/>
            <person name="Zhang T."/>
            <person name="Song X."/>
            <person name="Zhang H."/>
            <person name="Dai N."/>
            <person name="Sheng W."/>
            <person name="Hou X."/>
            <person name="Wei L."/>
        </authorList>
    </citation>
    <scope>NUCLEOTIDE SEQUENCE</scope>
    <source>
        <strain evidence="5">KEN1</strain>
        <tissue evidence="5">Leaf</tissue>
    </source>
</reference>
<name>A0AAW2XU31_9LAMI</name>
<keyword evidence="3" id="KW-0472">Membrane</keyword>
<keyword evidence="1 2" id="KW-0694">RNA-binding</keyword>
<gene>
    <name evidence="5" type="ORF">Slati_1067300</name>
</gene>
<dbReference type="PROSITE" id="PS50102">
    <property type="entry name" value="RRM"/>
    <property type="match status" value="1"/>
</dbReference>
<dbReference type="GO" id="GO:0003723">
    <property type="term" value="F:RNA binding"/>
    <property type="evidence" value="ECO:0007669"/>
    <property type="project" value="UniProtKB-UniRule"/>
</dbReference>
<dbReference type="PANTHER" id="PTHR48027">
    <property type="entry name" value="HETEROGENEOUS NUCLEAR RIBONUCLEOPROTEIN 87F-RELATED"/>
    <property type="match status" value="1"/>
</dbReference>
<feature type="domain" description="RRM" evidence="4">
    <location>
        <begin position="196"/>
        <end position="284"/>
    </location>
</feature>
<accession>A0AAW2XU31</accession>
<evidence type="ECO:0000259" key="4">
    <source>
        <dbReference type="PROSITE" id="PS50102"/>
    </source>
</evidence>